<dbReference type="SUPFAM" id="SSF47384">
    <property type="entry name" value="Homodimeric domain of signal transducing histidine kinase"/>
    <property type="match status" value="1"/>
</dbReference>
<dbReference type="SUPFAM" id="SSF55874">
    <property type="entry name" value="ATPase domain of HSP90 chaperone/DNA topoisomerase II/histidine kinase"/>
    <property type="match status" value="1"/>
</dbReference>
<dbReference type="InterPro" id="IPR005467">
    <property type="entry name" value="His_kinase_dom"/>
</dbReference>
<dbReference type="AlphaFoldDB" id="A0A4R9JMD5"/>
<evidence type="ECO:0000256" key="1">
    <source>
        <dbReference type="ARBA" id="ARBA00000085"/>
    </source>
</evidence>
<dbReference type="InterPro" id="IPR003594">
    <property type="entry name" value="HATPase_dom"/>
</dbReference>
<evidence type="ECO:0000256" key="5">
    <source>
        <dbReference type="ARBA" id="ARBA00022741"/>
    </source>
</evidence>
<dbReference type="Pfam" id="PF00512">
    <property type="entry name" value="HisKA"/>
    <property type="match status" value="1"/>
</dbReference>
<dbReference type="SUPFAM" id="SSF55785">
    <property type="entry name" value="PYP-like sensor domain (PAS domain)"/>
    <property type="match status" value="1"/>
</dbReference>
<evidence type="ECO:0000256" key="7">
    <source>
        <dbReference type="ARBA" id="ARBA00022840"/>
    </source>
</evidence>
<dbReference type="InterPro" id="IPR036097">
    <property type="entry name" value="HisK_dim/P_sf"/>
</dbReference>
<dbReference type="InterPro" id="IPR036890">
    <property type="entry name" value="HATPase_C_sf"/>
</dbReference>
<comment type="catalytic activity">
    <reaction evidence="1">
        <text>ATP + protein L-histidine = ADP + protein N-phospho-L-histidine.</text>
        <dbReference type="EC" id="2.7.13.3"/>
    </reaction>
</comment>
<dbReference type="InterPro" id="IPR003661">
    <property type="entry name" value="HisK_dim/P_dom"/>
</dbReference>
<dbReference type="Proteomes" id="UP000297609">
    <property type="component" value="Unassembled WGS sequence"/>
</dbReference>
<keyword evidence="6" id="KW-0418">Kinase</keyword>
<keyword evidence="3" id="KW-0597">Phosphoprotein</keyword>
<evidence type="ECO:0000256" key="3">
    <source>
        <dbReference type="ARBA" id="ARBA00022553"/>
    </source>
</evidence>
<keyword evidence="4" id="KW-0808">Transferase</keyword>
<keyword evidence="8" id="KW-0902">Two-component regulatory system</keyword>
<dbReference type="RefSeq" id="WP_135620074.1">
    <property type="nucleotide sequence ID" value="NZ_RQGG01000036.1"/>
</dbReference>
<accession>A0A4R9JMD5</accession>
<keyword evidence="11" id="KW-1185">Reference proteome</keyword>
<evidence type="ECO:0000256" key="4">
    <source>
        <dbReference type="ARBA" id="ARBA00022679"/>
    </source>
</evidence>
<dbReference type="PRINTS" id="PR00344">
    <property type="entry name" value="BCTRLSENSOR"/>
</dbReference>
<dbReference type="OrthoDB" id="9784397at2"/>
<name>A0A4R9JMD5_9LEPT</name>
<keyword evidence="7" id="KW-0067">ATP-binding</keyword>
<evidence type="ECO:0000313" key="11">
    <source>
        <dbReference type="Proteomes" id="UP000297609"/>
    </source>
</evidence>
<dbReference type="PANTHER" id="PTHR43065">
    <property type="entry name" value="SENSOR HISTIDINE KINASE"/>
    <property type="match status" value="1"/>
</dbReference>
<keyword evidence="5" id="KW-0547">Nucleotide-binding</keyword>
<dbReference type="InterPro" id="IPR035965">
    <property type="entry name" value="PAS-like_dom_sf"/>
</dbReference>
<dbReference type="Pfam" id="PF02518">
    <property type="entry name" value="HATPase_c"/>
    <property type="match status" value="1"/>
</dbReference>
<dbReference type="CDD" id="cd00082">
    <property type="entry name" value="HisKA"/>
    <property type="match status" value="1"/>
</dbReference>
<dbReference type="GO" id="GO:0005524">
    <property type="term" value="F:ATP binding"/>
    <property type="evidence" value="ECO:0007669"/>
    <property type="project" value="UniProtKB-KW"/>
</dbReference>
<dbReference type="EC" id="2.7.13.3" evidence="2"/>
<dbReference type="PROSITE" id="PS50109">
    <property type="entry name" value="HIS_KIN"/>
    <property type="match status" value="1"/>
</dbReference>
<dbReference type="InterPro" id="IPR004358">
    <property type="entry name" value="Sig_transdc_His_kin-like_C"/>
</dbReference>
<dbReference type="Gene3D" id="1.10.287.130">
    <property type="match status" value="1"/>
</dbReference>
<evidence type="ECO:0000313" key="10">
    <source>
        <dbReference type="EMBL" id="TGL50294.1"/>
    </source>
</evidence>
<comment type="caution">
    <text evidence="10">The sequence shown here is derived from an EMBL/GenBank/DDBJ whole genome shotgun (WGS) entry which is preliminary data.</text>
</comment>
<dbReference type="Gene3D" id="3.30.565.10">
    <property type="entry name" value="Histidine kinase-like ATPase, C-terminal domain"/>
    <property type="match status" value="1"/>
</dbReference>
<proteinExistence type="predicted"/>
<evidence type="ECO:0000259" key="9">
    <source>
        <dbReference type="PROSITE" id="PS50109"/>
    </source>
</evidence>
<organism evidence="10 11">
    <name type="scientific">Leptospira kemamanensis</name>
    <dbReference type="NCBI Taxonomy" id="2484942"/>
    <lineage>
        <taxon>Bacteria</taxon>
        <taxon>Pseudomonadati</taxon>
        <taxon>Spirochaetota</taxon>
        <taxon>Spirochaetia</taxon>
        <taxon>Leptospirales</taxon>
        <taxon>Leptospiraceae</taxon>
        <taxon>Leptospira</taxon>
    </lineage>
</organism>
<reference evidence="10" key="1">
    <citation type="journal article" date="2019" name="PLoS Negl. Trop. Dis.">
        <title>Revisiting the worldwide diversity of Leptospira species in the environment.</title>
        <authorList>
            <person name="Vincent A.T."/>
            <person name="Schiettekatte O."/>
            <person name="Bourhy P."/>
            <person name="Veyrier F.J."/>
            <person name="Picardeau M."/>
        </authorList>
    </citation>
    <scope>NUCLEOTIDE SEQUENCE [LARGE SCALE GENOMIC DNA]</scope>
    <source>
        <strain evidence="10">201702454</strain>
    </source>
</reference>
<evidence type="ECO:0000256" key="2">
    <source>
        <dbReference type="ARBA" id="ARBA00012438"/>
    </source>
</evidence>
<evidence type="ECO:0000256" key="6">
    <source>
        <dbReference type="ARBA" id="ARBA00022777"/>
    </source>
</evidence>
<dbReference type="Gene3D" id="3.30.450.20">
    <property type="entry name" value="PAS domain"/>
    <property type="match status" value="1"/>
</dbReference>
<protein>
    <recommendedName>
        <fullName evidence="2">histidine kinase</fullName>
        <ecNumber evidence="2">2.7.13.3</ecNumber>
    </recommendedName>
</protein>
<feature type="domain" description="Histidine kinase" evidence="9">
    <location>
        <begin position="373"/>
        <end position="593"/>
    </location>
</feature>
<sequence length="597" mass="68572">MLETKIHKLSELLSHSPQGFLFVDLKSQNILFCHDILKEQLEIQFTNPIPIDSFLDHPNDLIAYVLEKQNANFPSPVGIKKTKEEIMLANIRFSSVKEFFDENTDIYVFYIDWITKPDTNSNKEEDELEIPFLKTDSFGNILYANPRFLDFFTLTLDQIRKKSIFEILSLSEETKQTLLKQNTKQNLEIQSGFGEKQKFQLQSFLTNPGNLSKQEINILLLDLSIIQHAEKTIKYGEDKLKTFFATINNGFVIVNQEAIILEVAPIFKFLLFQLLAFEVGENIFHYFDLELKTKLTSVLQNSIQSQTIQVAEFEYRLLGEDKTFEIKYIPVRRLDPNDKKVMLVFSDITEAKRLDRQLIESMKFASIGEIAAGLAHEINNPLQSALLYLEDLISVDEADPNERRNILKKIESANLRIRDLVKALLDLGRMESPHRDFVSPYYILVRTSELVEVSCRKKNIEFTRHAGPNLPGIFVRWQEIEQVLINCVVNAINALSEMENPRKNPKIELGIDFVKSQNKDWVVFSVEDNGPGIDDETLEKVFLPLFTTRRNKQGTGLGLSISKKIIAEHGGEIYMKTKEGVGTKVEIFLPAHTDENG</sequence>
<dbReference type="GO" id="GO:0000155">
    <property type="term" value="F:phosphorelay sensor kinase activity"/>
    <property type="evidence" value="ECO:0007669"/>
    <property type="project" value="InterPro"/>
</dbReference>
<dbReference type="PANTHER" id="PTHR43065:SF10">
    <property type="entry name" value="PEROXIDE STRESS-ACTIVATED HISTIDINE KINASE MAK3"/>
    <property type="match status" value="1"/>
</dbReference>
<dbReference type="SMART" id="SM00387">
    <property type="entry name" value="HATPase_c"/>
    <property type="match status" value="1"/>
</dbReference>
<dbReference type="SMART" id="SM00388">
    <property type="entry name" value="HisKA"/>
    <property type="match status" value="1"/>
</dbReference>
<evidence type="ECO:0000256" key="8">
    <source>
        <dbReference type="ARBA" id="ARBA00023012"/>
    </source>
</evidence>
<gene>
    <name evidence="10" type="ORF">EHQ59_12945</name>
</gene>
<dbReference type="EMBL" id="RQGG01000036">
    <property type="protein sequence ID" value="TGL50294.1"/>
    <property type="molecule type" value="Genomic_DNA"/>
</dbReference>